<gene>
    <name evidence="6" type="ORF">CDQ84_11190</name>
</gene>
<evidence type="ECO:0000256" key="3">
    <source>
        <dbReference type="ARBA" id="ARBA00022801"/>
    </source>
</evidence>
<dbReference type="EMBL" id="NIOJ01000028">
    <property type="protein sequence ID" value="PNT98367.1"/>
    <property type="molecule type" value="Genomic_DNA"/>
</dbReference>
<dbReference type="SUPFAM" id="SSF51011">
    <property type="entry name" value="Glycosyl hydrolase domain"/>
    <property type="match status" value="1"/>
</dbReference>
<evidence type="ECO:0000259" key="5">
    <source>
        <dbReference type="Pfam" id="PF17801"/>
    </source>
</evidence>
<keyword evidence="2" id="KW-0732">Signal</keyword>
<evidence type="ECO:0000313" key="6">
    <source>
        <dbReference type="EMBL" id="PNT98367.1"/>
    </source>
</evidence>
<dbReference type="Gene3D" id="2.60.40.1180">
    <property type="entry name" value="Golgi alpha-mannosidase II"/>
    <property type="match status" value="1"/>
</dbReference>
<dbReference type="InterPro" id="IPR017853">
    <property type="entry name" value="GH"/>
</dbReference>
<dbReference type="Proteomes" id="UP000236151">
    <property type="component" value="Unassembled WGS sequence"/>
</dbReference>
<evidence type="ECO:0000256" key="2">
    <source>
        <dbReference type="ARBA" id="ARBA00022729"/>
    </source>
</evidence>
<feature type="domain" description="Alpha galactosidase C-terminal" evidence="5">
    <location>
        <begin position="656"/>
        <end position="722"/>
    </location>
</feature>
<keyword evidence="3" id="KW-0378">Hydrolase</keyword>
<dbReference type="RefSeq" id="WP_103081831.1">
    <property type="nucleotide sequence ID" value="NZ_CP021850.1"/>
</dbReference>
<dbReference type="InterPro" id="IPR013780">
    <property type="entry name" value="Glyco_hydro_b"/>
</dbReference>
<protein>
    <recommendedName>
        <fullName evidence="5">Alpha galactosidase C-terminal domain-containing protein</fullName>
    </recommendedName>
</protein>
<proteinExistence type="inferred from homology"/>
<dbReference type="GO" id="GO:0005975">
    <property type="term" value="P:carbohydrate metabolic process"/>
    <property type="evidence" value="ECO:0007669"/>
    <property type="project" value="InterPro"/>
</dbReference>
<dbReference type="InterPro" id="IPR013785">
    <property type="entry name" value="Aldolase_TIM"/>
</dbReference>
<keyword evidence="4" id="KW-0326">Glycosidase</keyword>
<comment type="similarity">
    <text evidence="1">Belongs to the glycosyl hydrolase 27 family.</text>
</comment>
<dbReference type="PANTHER" id="PTHR11452">
    <property type="entry name" value="ALPHA-GALACTOSIDASE/ALPHA-N-ACETYLGALACTOSAMINIDASE"/>
    <property type="match status" value="1"/>
</dbReference>
<organism evidence="6 7">
    <name type="scientific">Clostridium thermosuccinogenes</name>
    <dbReference type="NCBI Taxonomy" id="84032"/>
    <lineage>
        <taxon>Bacteria</taxon>
        <taxon>Bacillati</taxon>
        <taxon>Bacillota</taxon>
        <taxon>Clostridia</taxon>
        <taxon>Eubacteriales</taxon>
        <taxon>Clostridiaceae</taxon>
        <taxon>Clostridium</taxon>
    </lineage>
</organism>
<dbReference type="Gene3D" id="3.20.20.70">
    <property type="entry name" value="Aldolase class I"/>
    <property type="match status" value="1"/>
</dbReference>
<evidence type="ECO:0000313" key="7">
    <source>
        <dbReference type="Proteomes" id="UP000236151"/>
    </source>
</evidence>
<name>A0A2K2FCU3_9CLOT</name>
<dbReference type="InterPro" id="IPR041233">
    <property type="entry name" value="Melibiase_C"/>
</dbReference>
<sequence>MKKRRKTAIGLSVGVLAAVIVLAAVFAFLTRGINVKSGQANVVLKEDKLLIGNDVLSINYDISKGTYDFNYRGKQIIGYLEASVVVDGRTYITGAAKKRSVVKEKTKAVEDAFGNGVTVAVDNDFDDVHILQYFTVYEDKPYAILQTEVEGKKGDVSTNHISPATFKMPEGACQNIDIGKAEDMRVLFVPFDNDKWVRYESNTYSMAHKSYEVTAVYNAVERQGLVIGSVDHDTWKTAIDIQGEKEGITYLEVYGGAADDQTRDTQPHGFVSGRTVKSPRIFMGMFEDYCKGLEEYGKANAALVKPLEWSEGAIFGWNSWYAASNHIDADTFLNAADFIKQKLQPEGFGSDDGAVYINFDSFWDNLSERELIDAVEHVHAQGQKAGIYWTPFVYWGNDPLWPVEGGEGATYGEILLKDKDGNTLPAIAGGLPIDPTHPAQIKRMEYQLGKFVEWGFDYIKLDFLTHGALEGEHYDKSITTGIQAYNYGMQKLNELLSEEKAGRPIFISESIAPLFPYQYAHARRISCDVFNELKDSEYMLNAMTYGWWQKELYPFLDGDMMCLHKRDGGVFAKYEEALMRVNSNAVTGGLFLSGDNFNYAAAYKAAPENLPGTPEAVERSLELLTNKYIVDIINNKKAFLPVEGNKRNGASDIFVLQEGDRAYIAVFNYSIDKSKTMDVDLGRAGLDAKREYEVLDIWSGSKTKASGSLNAELAPGGSTIFILQ</sequence>
<keyword evidence="7" id="KW-1185">Reference proteome</keyword>
<dbReference type="InterPro" id="IPR002241">
    <property type="entry name" value="Glyco_hydro_27"/>
</dbReference>
<evidence type="ECO:0000256" key="1">
    <source>
        <dbReference type="ARBA" id="ARBA00009743"/>
    </source>
</evidence>
<accession>A0A2K2FCU3</accession>
<dbReference type="Pfam" id="PF17801">
    <property type="entry name" value="Melibiase_C"/>
    <property type="match status" value="1"/>
</dbReference>
<dbReference type="PANTHER" id="PTHR11452:SF75">
    <property type="entry name" value="ALPHA-GALACTOSIDASE MEL1"/>
    <property type="match status" value="1"/>
</dbReference>
<reference evidence="7" key="1">
    <citation type="submission" date="2017-06" db="EMBL/GenBank/DDBJ databases">
        <title>Investigating the central metabolism of Clostridium thermosuccinogenes.</title>
        <authorList>
            <person name="Koendjbiharie J.G."/>
            <person name="Van Kranenburg R."/>
            <person name="Vriesendorp B."/>
        </authorList>
    </citation>
    <scope>NUCLEOTIDE SEQUENCE [LARGE SCALE GENOMIC DNA]</scope>
    <source>
        <strain evidence="7">DSM 5806</strain>
    </source>
</reference>
<dbReference type="AlphaFoldDB" id="A0A2K2FCU3"/>
<dbReference type="OrthoDB" id="1031955at2"/>
<evidence type="ECO:0000256" key="4">
    <source>
        <dbReference type="ARBA" id="ARBA00023295"/>
    </source>
</evidence>
<dbReference type="GO" id="GO:0004553">
    <property type="term" value="F:hydrolase activity, hydrolyzing O-glycosyl compounds"/>
    <property type="evidence" value="ECO:0007669"/>
    <property type="project" value="InterPro"/>
</dbReference>
<dbReference type="SUPFAM" id="SSF51445">
    <property type="entry name" value="(Trans)glycosidases"/>
    <property type="match status" value="1"/>
</dbReference>
<comment type="caution">
    <text evidence="6">The sequence shown here is derived from an EMBL/GenBank/DDBJ whole genome shotgun (WGS) entry which is preliminary data.</text>
</comment>
<dbReference type="KEGG" id="cthd:CDO33_20295"/>